<evidence type="ECO:0008006" key="3">
    <source>
        <dbReference type="Google" id="ProtNLM"/>
    </source>
</evidence>
<keyword evidence="2" id="KW-1185">Reference proteome</keyword>
<gene>
    <name evidence="1" type="ORF">ACFOFO_00205</name>
</gene>
<proteinExistence type="predicted"/>
<dbReference type="EMBL" id="JBHRTP010000002">
    <property type="protein sequence ID" value="MFC3106398.1"/>
    <property type="molecule type" value="Genomic_DNA"/>
</dbReference>
<dbReference type="RefSeq" id="WP_390330472.1">
    <property type="nucleotide sequence ID" value="NZ_JBHRTP010000002.1"/>
</dbReference>
<evidence type="ECO:0000313" key="1">
    <source>
        <dbReference type="EMBL" id="MFC3106398.1"/>
    </source>
</evidence>
<accession>A0ABV7EUE4</accession>
<dbReference type="Proteomes" id="UP001595530">
    <property type="component" value="Unassembled WGS sequence"/>
</dbReference>
<organism evidence="1 2">
    <name type="scientific">Undibacterium arcticum</name>
    <dbReference type="NCBI Taxonomy" id="1762892"/>
    <lineage>
        <taxon>Bacteria</taxon>
        <taxon>Pseudomonadati</taxon>
        <taxon>Pseudomonadota</taxon>
        <taxon>Betaproteobacteria</taxon>
        <taxon>Burkholderiales</taxon>
        <taxon>Oxalobacteraceae</taxon>
        <taxon>Undibacterium</taxon>
    </lineage>
</organism>
<sequence>MARSVTMVCGLLEDGAVFSNTAPFLAHVYRLGLLPEGYIYPVEERGLRDLSRKRLQLVQQRTQNILSIESLMARHLGTRLLSDQIYKLGDAGVAQLGLATHVPS</sequence>
<comment type="caution">
    <text evidence="1">The sequence shown here is derived from an EMBL/GenBank/DDBJ whole genome shotgun (WGS) entry which is preliminary data.</text>
</comment>
<evidence type="ECO:0000313" key="2">
    <source>
        <dbReference type="Proteomes" id="UP001595530"/>
    </source>
</evidence>
<name>A0ABV7EUE4_9BURK</name>
<protein>
    <recommendedName>
        <fullName evidence="3">Transposase</fullName>
    </recommendedName>
</protein>
<reference evidence="2" key="1">
    <citation type="journal article" date="2019" name="Int. J. Syst. Evol. Microbiol.">
        <title>The Global Catalogue of Microorganisms (GCM) 10K type strain sequencing project: providing services to taxonomists for standard genome sequencing and annotation.</title>
        <authorList>
            <consortium name="The Broad Institute Genomics Platform"/>
            <consortium name="The Broad Institute Genome Sequencing Center for Infectious Disease"/>
            <person name="Wu L."/>
            <person name="Ma J."/>
        </authorList>
    </citation>
    <scope>NUCLEOTIDE SEQUENCE [LARGE SCALE GENOMIC DNA]</scope>
    <source>
        <strain evidence="2">KCTC 42986</strain>
    </source>
</reference>